<reference evidence="4" key="1">
    <citation type="submission" date="2022-03" db="EMBL/GenBank/DDBJ databases">
        <title>Fererhizobium litorale gen. nov., sp. nov., isolated from sandy sediments of the Sea of Japan seashore.</title>
        <authorList>
            <person name="Romanenko L."/>
            <person name="Kurilenko V."/>
            <person name="Otstavnykh N."/>
            <person name="Svetashev V."/>
            <person name="Tekutyeva L."/>
            <person name="Isaeva M."/>
            <person name="Mikhailov V."/>
        </authorList>
    </citation>
    <scope>NUCLEOTIDE SEQUENCE</scope>
    <source>
        <strain evidence="4">KMM 9576</strain>
    </source>
</reference>
<proteinExistence type="predicted"/>
<feature type="region of interest" description="Disordered" evidence="1">
    <location>
        <begin position="498"/>
        <end position="520"/>
    </location>
</feature>
<feature type="domain" description="Tip attachment protein J" evidence="3">
    <location>
        <begin position="315"/>
        <end position="478"/>
    </location>
</feature>
<keyword evidence="5" id="KW-1185">Reference proteome</keyword>
<dbReference type="InterPro" id="IPR032876">
    <property type="entry name" value="J_dom"/>
</dbReference>
<protein>
    <submittedName>
        <fullName evidence="4">Phage tail protein</fullName>
    </submittedName>
</protein>
<name>A0AAE3U367_9HYPH</name>
<evidence type="ECO:0000256" key="1">
    <source>
        <dbReference type="SAM" id="MobiDB-lite"/>
    </source>
</evidence>
<feature type="chain" id="PRO_5042077591" evidence="2">
    <location>
        <begin position="21"/>
        <end position="1015"/>
    </location>
</feature>
<evidence type="ECO:0000259" key="3">
    <source>
        <dbReference type="Pfam" id="PF13550"/>
    </source>
</evidence>
<sequence length="1015" mass="109210">MAIFTSIGTAFATALGLAGAASTFVAGATAFALQSIAGIGLNLLASAIAGQPEKPRFSVQGKLQTGGDVPRSVPIGWTATAGSLVYANTWGKAGKTPNAYFTQVIALSDVPVGGLAALWVNGEKVTIDYSDTSYGSWGFPVTQYKKGSDNALWVKFHDGKQTTADSFLVNTVSSSGRPYQSTRVGRGVAYVIITAQIKEDLFTGFPQFKFELNGMKMYDPSKDSTVGGSGSHRWADRSTWGGDGDHLPAVQLYNLLRGITYNGQWLYGLQNMPATRLPVADWIAEIAKCRTTIAGSGGSQPTYRCGGEIQVSAQIAEAVKAILTSCQGRLSESGGVYKMHLGASGAADYGITDADILSTEEQSFTPFFGLADTINGITAIYPSPAEGWNAKAAPPRYDAQFETEDGNRRLLADVPLDFVPYKDQVQRLMKSALAEARRARRHTFVLPPKYWPIEAGDFIDWTSERNGYEVKKFRVDGIVDRANLDIFVDMTEVDPSDYDWDQETDFRDEPDGRIDRTPPSPQPIVDWFAEAAAIEDNASNQRRPAIRLTWDNSADQIVDVDGVQFALRLAPEGTVIYQGRTDNVAEGAILISQGLLPLTNYEVRGKYIPHSDRETLWSGWLPVTTLNIKLTGDDIYLPGVIEGIQDFVDEATEWISNGVRETIDQAQQIALMALDQDLRNFDDKQVLRREITVKTDASRAEYTELIAVVTNEVESQAVAIETLTSQLAGKASAEAVSLLTTRVEDVEGEVSSFAEAITSLSAGTVGGDVATANFRMSVSAGPSGYASRIGMEARAGGTGDWRSASLFLDVPESAASPTRIVMQADQVVMTNGSTVKRPFVFQSGVLHLDEVKVGTLSALSATLGNVDISAANIGTLQVGTSNLDFNAITNRTNVSRSTGTVSVGSGWNNLGNSWTLDNPNPNYVLTNCDIALTLSRPSGSSTVSGAVRLYNVTDGVVVMSRGISMSGTSASVNLPDLTTIETTSSAGNKTYRWQYTTDIGGFTADVSCRQIVWKR</sequence>
<organism evidence="4 5">
    <name type="scientific">Ferirhizobium litorale</name>
    <dbReference type="NCBI Taxonomy" id="2927786"/>
    <lineage>
        <taxon>Bacteria</taxon>
        <taxon>Pseudomonadati</taxon>
        <taxon>Pseudomonadota</taxon>
        <taxon>Alphaproteobacteria</taxon>
        <taxon>Hyphomicrobiales</taxon>
        <taxon>Rhizobiaceae</taxon>
        <taxon>Ferirhizobium</taxon>
    </lineage>
</organism>
<dbReference type="Pfam" id="PF13550">
    <property type="entry name" value="Phage-tail_3"/>
    <property type="match status" value="1"/>
</dbReference>
<keyword evidence="2" id="KW-0732">Signal</keyword>
<evidence type="ECO:0000256" key="2">
    <source>
        <dbReference type="SAM" id="SignalP"/>
    </source>
</evidence>
<dbReference type="AlphaFoldDB" id="A0AAE3U367"/>
<gene>
    <name evidence="4" type="ORF">MRS75_15115</name>
</gene>
<evidence type="ECO:0000313" key="5">
    <source>
        <dbReference type="Proteomes" id="UP001161580"/>
    </source>
</evidence>
<dbReference type="RefSeq" id="WP_311794476.1">
    <property type="nucleotide sequence ID" value="NZ_JALDYZ010000008.1"/>
</dbReference>
<dbReference type="Proteomes" id="UP001161580">
    <property type="component" value="Unassembled WGS sequence"/>
</dbReference>
<accession>A0AAE3U367</accession>
<feature type="signal peptide" evidence="2">
    <location>
        <begin position="1"/>
        <end position="20"/>
    </location>
</feature>
<dbReference type="EMBL" id="JALDYZ010000008">
    <property type="protein sequence ID" value="MDI7923412.1"/>
    <property type="molecule type" value="Genomic_DNA"/>
</dbReference>
<feature type="compositionally biased region" description="Basic and acidic residues" evidence="1">
    <location>
        <begin position="504"/>
        <end position="516"/>
    </location>
</feature>
<evidence type="ECO:0000313" key="4">
    <source>
        <dbReference type="EMBL" id="MDI7923412.1"/>
    </source>
</evidence>
<comment type="caution">
    <text evidence="4">The sequence shown here is derived from an EMBL/GenBank/DDBJ whole genome shotgun (WGS) entry which is preliminary data.</text>
</comment>